<dbReference type="RefSeq" id="WP_307688884.1">
    <property type="nucleotide sequence ID" value="NZ_JAUSRO010000004.1"/>
</dbReference>
<dbReference type="SUPFAM" id="SSF51905">
    <property type="entry name" value="FAD/NAD(P)-binding domain"/>
    <property type="match status" value="1"/>
</dbReference>
<name>A0ABT9S5N8_9BURK</name>
<dbReference type="InterPro" id="IPR036188">
    <property type="entry name" value="FAD/NAD-bd_sf"/>
</dbReference>
<dbReference type="PANTHER" id="PTHR42923">
    <property type="entry name" value="PROTOPORPHYRINOGEN OXIDASE"/>
    <property type="match status" value="1"/>
</dbReference>
<dbReference type="InterPro" id="IPR017830">
    <property type="entry name" value="SQase_HpnE"/>
</dbReference>
<dbReference type="NCBIfam" id="TIGR03467">
    <property type="entry name" value="HpnE"/>
    <property type="match status" value="1"/>
</dbReference>
<dbReference type="Proteomes" id="UP001226867">
    <property type="component" value="Unassembled WGS sequence"/>
</dbReference>
<gene>
    <name evidence="2" type="ORF">J2W36_001301</name>
</gene>
<keyword evidence="3" id="KW-1185">Reference proteome</keyword>
<feature type="domain" description="Amine oxidase" evidence="1">
    <location>
        <begin position="12"/>
        <end position="424"/>
    </location>
</feature>
<dbReference type="PROSITE" id="PS51257">
    <property type="entry name" value="PROKAR_LIPOPROTEIN"/>
    <property type="match status" value="1"/>
</dbReference>
<dbReference type="InterPro" id="IPR050464">
    <property type="entry name" value="Zeta_carotene_desat/Oxidored"/>
</dbReference>
<evidence type="ECO:0000259" key="1">
    <source>
        <dbReference type="Pfam" id="PF01593"/>
    </source>
</evidence>
<reference evidence="2 3" key="1">
    <citation type="submission" date="2023-07" db="EMBL/GenBank/DDBJ databases">
        <title>Sorghum-associated microbial communities from plants grown in Nebraska, USA.</title>
        <authorList>
            <person name="Schachtman D."/>
        </authorList>
    </citation>
    <scope>NUCLEOTIDE SEQUENCE [LARGE SCALE GENOMIC DNA]</scope>
    <source>
        <strain evidence="2 3">DS1607</strain>
    </source>
</reference>
<dbReference type="Gene3D" id="3.90.660.10">
    <property type="match status" value="1"/>
</dbReference>
<comment type="caution">
    <text evidence="2">The sequence shown here is derived from an EMBL/GenBank/DDBJ whole genome shotgun (WGS) entry which is preliminary data.</text>
</comment>
<dbReference type="InterPro" id="IPR002937">
    <property type="entry name" value="Amino_oxidase"/>
</dbReference>
<sequence length="425" mass="44725">MKVAVVGAGWGGLACAVDATHAGHAVTLFEAARQAGGRARRVDDLQGLALDNGQHILIGAYTATLALMREVGVQPDTALLRVPLNLRFADGGGLQVPARLRPPLDLLAGIATARGWAWRDKLSLLRTALHWQRDGFRCAPDASVGLLCTTLTPRVREELIEPLCVSALNTPAAQASGAVFLRVLQDALFGERGGADLLLPRVDLGALLPDPALRWLATRGARLRMGTRVQAVARPCAVASTGGWEVDGQRFDHVVLACAPWDAARLVRAADLPEAASWLTRAEALHHESIATVYAKAPGVRLRAPLLALRADDESPAQFVFDRGQLGGPPGLLAFVVSANRAPREALQAAVLRQARAQLGVDAIGVLQTVVEKRATFACTPGLVRPPMHIAPGLLACGDYVDGPYPATIEGAVRSGSDAAAALIS</sequence>
<evidence type="ECO:0000313" key="3">
    <source>
        <dbReference type="Proteomes" id="UP001226867"/>
    </source>
</evidence>
<dbReference type="Gene3D" id="1.10.3110.10">
    <property type="entry name" value="protoporphyrinogen ix oxidase, domain 3"/>
    <property type="match status" value="1"/>
</dbReference>
<proteinExistence type="predicted"/>
<protein>
    <submittedName>
        <fullName evidence="2">Squalene-associated FAD-dependent desaturase</fullName>
    </submittedName>
</protein>
<accession>A0ABT9S5N8</accession>
<dbReference type="PANTHER" id="PTHR42923:SF47">
    <property type="entry name" value="BLR3003 PROTEIN"/>
    <property type="match status" value="1"/>
</dbReference>
<organism evidence="2 3">
    <name type="scientific">Variovorax ginsengisoli</name>
    <dbReference type="NCBI Taxonomy" id="363844"/>
    <lineage>
        <taxon>Bacteria</taxon>
        <taxon>Pseudomonadati</taxon>
        <taxon>Pseudomonadota</taxon>
        <taxon>Betaproteobacteria</taxon>
        <taxon>Burkholderiales</taxon>
        <taxon>Comamonadaceae</taxon>
        <taxon>Variovorax</taxon>
    </lineage>
</organism>
<evidence type="ECO:0000313" key="2">
    <source>
        <dbReference type="EMBL" id="MDP9899056.1"/>
    </source>
</evidence>
<dbReference type="Gene3D" id="3.90.660.20">
    <property type="entry name" value="Protoporphyrinogen oxidase, mitochondrial, domain 2"/>
    <property type="match status" value="1"/>
</dbReference>
<dbReference type="Gene3D" id="3.50.50.60">
    <property type="entry name" value="FAD/NAD(P)-binding domain"/>
    <property type="match status" value="2"/>
</dbReference>
<dbReference type="Pfam" id="PF01593">
    <property type="entry name" value="Amino_oxidase"/>
    <property type="match status" value="1"/>
</dbReference>
<dbReference type="EMBL" id="JAUSRO010000004">
    <property type="protein sequence ID" value="MDP9899056.1"/>
    <property type="molecule type" value="Genomic_DNA"/>
</dbReference>